<organism evidence="2 3">
    <name type="scientific">Actinidia rufa</name>
    <dbReference type="NCBI Taxonomy" id="165716"/>
    <lineage>
        <taxon>Eukaryota</taxon>
        <taxon>Viridiplantae</taxon>
        <taxon>Streptophyta</taxon>
        <taxon>Embryophyta</taxon>
        <taxon>Tracheophyta</taxon>
        <taxon>Spermatophyta</taxon>
        <taxon>Magnoliopsida</taxon>
        <taxon>eudicotyledons</taxon>
        <taxon>Gunneridae</taxon>
        <taxon>Pentapetalae</taxon>
        <taxon>asterids</taxon>
        <taxon>Ericales</taxon>
        <taxon>Actinidiaceae</taxon>
        <taxon>Actinidia</taxon>
    </lineage>
</organism>
<gene>
    <name evidence="2" type="ORF">Acr_00g0012270</name>
</gene>
<keyword evidence="2" id="KW-0808">Transferase</keyword>
<protein>
    <submittedName>
        <fullName evidence="2">Malectin/receptor-like protein kinase family protein</fullName>
    </submittedName>
</protein>
<evidence type="ECO:0000313" key="3">
    <source>
        <dbReference type="Proteomes" id="UP000585474"/>
    </source>
</evidence>
<dbReference type="AlphaFoldDB" id="A0A7J0DA99"/>
<comment type="caution">
    <text evidence="2">The sequence shown here is derived from an EMBL/GenBank/DDBJ whole genome shotgun (WGS) entry which is preliminary data.</text>
</comment>
<keyword evidence="2" id="KW-0675">Receptor</keyword>
<dbReference type="Proteomes" id="UP000585474">
    <property type="component" value="Unassembled WGS sequence"/>
</dbReference>
<accession>A0A7J0DA99</accession>
<keyword evidence="3" id="KW-1185">Reference proteome</keyword>
<name>A0A7J0DA99_9ERIC</name>
<evidence type="ECO:0000256" key="1">
    <source>
        <dbReference type="SAM" id="MobiDB-lite"/>
    </source>
</evidence>
<dbReference type="GO" id="GO:0016301">
    <property type="term" value="F:kinase activity"/>
    <property type="evidence" value="ECO:0007669"/>
    <property type="project" value="UniProtKB-KW"/>
</dbReference>
<keyword evidence="2" id="KW-0418">Kinase</keyword>
<reference evidence="3" key="1">
    <citation type="submission" date="2019-07" db="EMBL/GenBank/DDBJ databases">
        <title>De Novo Assembly of kiwifruit Actinidia rufa.</title>
        <authorList>
            <person name="Sugita-Konishi S."/>
            <person name="Sato K."/>
            <person name="Mori E."/>
            <person name="Abe Y."/>
            <person name="Kisaki G."/>
            <person name="Hamano K."/>
            <person name="Suezawa K."/>
            <person name="Otani M."/>
            <person name="Fukuda T."/>
            <person name="Manabe T."/>
            <person name="Gomi K."/>
            <person name="Tabuchi M."/>
            <person name="Akimitsu K."/>
            <person name="Kataoka I."/>
        </authorList>
    </citation>
    <scope>NUCLEOTIDE SEQUENCE [LARGE SCALE GENOMIC DNA]</scope>
    <source>
        <strain evidence="3">cv. Fuchu</strain>
    </source>
</reference>
<sequence length="142" mass="15498">MIRVCSVSHVIVHQDHHGPSDLISNPTVWTGVPHSPPSPKNQNPKNRNHQYSADHASDNGQTGGDPPPSSFSGDFRYGASGVRPTSSGLGPARLPSDWFNLKISKPFKIALFYFPYGVHTGCRSRHRSCLLRRPSPSGTQTT</sequence>
<dbReference type="EMBL" id="BJWL01000124">
    <property type="protein sequence ID" value="GFS30501.1"/>
    <property type="molecule type" value="Genomic_DNA"/>
</dbReference>
<proteinExistence type="predicted"/>
<evidence type="ECO:0000313" key="2">
    <source>
        <dbReference type="EMBL" id="GFS30501.1"/>
    </source>
</evidence>
<feature type="region of interest" description="Disordered" evidence="1">
    <location>
        <begin position="16"/>
        <end position="93"/>
    </location>
</feature>